<dbReference type="InterPro" id="IPR015402">
    <property type="entry name" value="DUF1980"/>
</dbReference>
<dbReference type="Pfam" id="PF09323">
    <property type="entry name" value="DUF1980"/>
    <property type="match status" value="1"/>
</dbReference>
<dbReference type="Pfam" id="PF21537">
    <property type="entry name" value="DUF1980_C"/>
    <property type="match status" value="1"/>
</dbReference>
<proteinExistence type="predicted"/>
<keyword evidence="1" id="KW-1133">Transmembrane helix</keyword>
<dbReference type="OrthoDB" id="9770408at2"/>
<protein>
    <recommendedName>
        <fullName evidence="6">TIGR03943 family protein</fullName>
    </recommendedName>
</protein>
<dbReference type="NCBIfam" id="TIGR03943">
    <property type="entry name" value="TIGR03943 family putative permease subunit"/>
    <property type="match status" value="1"/>
</dbReference>
<evidence type="ECO:0000259" key="3">
    <source>
        <dbReference type="Pfam" id="PF21537"/>
    </source>
</evidence>
<evidence type="ECO:0000256" key="1">
    <source>
        <dbReference type="SAM" id="Phobius"/>
    </source>
</evidence>
<comment type="caution">
    <text evidence="4">The sequence shown here is derived from an EMBL/GenBank/DDBJ whole genome shotgun (WGS) entry which is preliminary data.</text>
</comment>
<organism evidence="4 5">
    <name type="scientific">Paenibacillus pasadenensis</name>
    <dbReference type="NCBI Taxonomy" id="217090"/>
    <lineage>
        <taxon>Bacteria</taxon>
        <taxon>Bacillati</taxon>
        <taxon>Bacillota</taxon>
        <taxon>Bacilli</taxon>
        <taxon>Bacillales</taxon>
        <taxon>Paenibacillaceae</taxon>
        <taxon>Paenibacillus</taxon>
    </lineage>
</organism>
<reference evidence="4 5" key="1">
    <citation type="submission" date="2017-05" db="EMBL/GenBank/DDBJ databases">
        <title>Functional genome analysis of Paenibacillus pasadenensis strain R16: insights on endophytic life style and antifungal activity.</title>
        <authorList>
            <person name="Passera A."/>
            <person name="Marcolungo L."/>
            <person name="Casati P."/>
            <person name="Brasca M."/>
            <person name="Quaglino F."/>
            <person name="Delledonne M."/>
        </authorList>
    </citation>
    <scope>NUCLEOTIDE SEQUENCE [LARGE SCALE GENOMIC DNA]</scope>
    <source>
        <strain evidence="4 5">R16</strain>
    </source>
</reference>
<dbReference type="Proteomes" id="UP000234789">
    <property type="component" value="Unassembled WGS sequence"/>
</dbReference>
<gene>
    <name evidence="4" type="ORF">B8V81_1527</name>
</gene>
<evidence type="ECO:0000313" key="5">
    <source>
        <dbReference type="Proteomes" id="UP000234789"/>
    </source>
</evidence>
<dbReference type="PANTHER" id="PTHR40047">
    <property type="entry name" value="UPF0703 PROTEIN YCGQ"/>
    <property type="match status" value="1"/>
</dbReference>
<dbReference type="AlphaFoldDB" id="A0A2N5NAE4"/>
<keyword evidence="1" id="KW-0472">Membrane</keyword>
<evidence type="ECO:0008006" key="6">
    <source>
        <dbReference type="Google" id="ProtNLM"/>
    </source>
</evidence>
<feature type="transmembrane region" description="Helical" evidence="1">
    <location>
        <begin position="44"/>
        <end position="63"/>
    </location>
</feature>
<dbReference type="InterPro" id="IPR048447">
    <property type="entry name" value="DUF1980_C"/>
</dbReference>
<dbReference type="InterPro" id="IPR048493">
    <property type="entry name" value="DUF1980_N"/>
</dbReference>
<dbReference type="EMBL" id="NFEZ01000003">
    <property type="protein sequence ID" value="PLT47303.1"/>
    <property type="molecule type" value="Genomic_DNA"/>
</dbReference>
<sequence length="285" mass="30489">MAPTALAALHHAAKSAVLAALSLSLTQLARTGTLNRYIAPKLELGVKLSALALFALAVFRLWIALRAWQGDDAEADCGCGAHGPAAAGPRQLAVYAMFLLPIVFGLLPAVPLGSADAARAGIHLPGAAAEHPQRSDTAADAEAFPFDEFTRPYAELARRLHALPLIDVPEPLYIETLSSIDLYRKAFAGHRIRLTGFVHRDSGATDGVYLLSRFAVSCCPADARAYGLPVLDAQAKQRRTDEWLTVEGVLEEGVYDGQPALVLRAEQTRSAPPPASPYVYLDPDF</sequence>
<evidence type="ECO:0000259" key="2">
    <source>
        <dbReference type="Pfam" id="PF09323"/>
    </source>
</evidence>
<feature type="domain" description="DUF1980" evidence="2">
    <location>
        <begin position="17"/>
        <end position="123"/>
    </location>
</feature>
<feature type="domain" description="DUF1980" evidence="3">
    <location>
        <begin position="148"/>
        <end position="280"/>
    </location>
</feature>
<keyword evidence="5" id="KW-1185">Reference proteome</keyword>
<accession>A0A2N5NAE4</accession>
<dbReference type="PANTHER" id="PTHR40047:SF1">
    <property type="entry name" value="UPF0703 PROTEIN YCGQ"/>
    <property type="match status" value="1"/>
</dbReference>
<dbReference type="InterPro" id="IPR052955">
    <property type="entry name" value="UPF0703_membrane_permease"/>
</dbReference>
<name>A0A2N5NAE4_9BACL</name>
<feature type="transmembrane region" description="Helical" evidence="1">
    <location>
        <begin position="92"/>
        <end position="110"/>
    </location>
</feature>
<evidence type="ECO:0000313" key="4">
    <source>
        <dbReference type="EMBL" id="PLT47303.1"/>
    </source>
</evidence>
<keyword evidence="1" id="KW-0812">Transmembrane</keyword>
<dbReference type="RefSeq" id="WP_028600500.1">
    <property type="nucleotide sequence ID" value="NZ_BIMM01000062.1"/>
</dbReference>